<dbReference type="InterPro" id="IPR003599">
    <property type="entry name" value="Ig_sub"/>
</dbReference>
<evidence type="ECO:0000256" key="2">
    <source>
        <dbReference type="ARBA" id="ARBA00022475"/>
    </source>
</evidence>
<evidence type="ECO:0000313" key="11">
    <source>
        <dbReference type="EMBL" id="EAT35448.1"/>
    </source>
</evidence>
<dbReference type="Pfam" id="PF07686">
    <property type="entry name" value="V-set"/>
    <property type="match status" value="1"/>
</dbReference>
<dbReference type="AlphaFoldDB" id="Q16M91"/>
<dbReference type="InterPro" id="IPR036179">
    <property type="entry name" value="Ig-like_dom_sf"/>
</dbReference>
<organism evidence="11 12">
    <name type="scientific">Aedes aegypti</name>
    <name type="common">Yellowfever mosquito</name>
    <name type="synonym">Culex aegypti</name>
    <dbReference type="NCBI Taxonomy" id="7159"/>
    <lineage>
        <taxon>Eukaryota</taxon>
        <taxon>Metazoa</taxon>
        <taxon>Ecdysozoa</taxon>
        <taxon>Arthropoda</taxon>
        <taxon>Hexapoda</taxon>
        <taxon>Insecta</taxon>
        <taxon>Pterygota</taxon>
        <taxon>Neoptera</taxon>
        <taxon>Endopterygota</taxon>
        <taxon>Diptera</taxon>
        <taxon>Nematocera</taxon>
        <taxon>Culicoidea</taxon>
        <taxon>Culicidae</taxon>
        <taxon>Culicinae</taxon>
        <taxon>Aedini</taxon>
        <taxon>Aedes</taxon>
        <taxon>Stegomyia</taxon>
    </lineage>
</organism>
<evidence type="ECO:0000313" key="12">
    <source>
        <dbReference type="Proteomes" id="UP000682892"/>
    </source>
</evidence>
<gene>
    <name evidence="11" type="ORF">AaeL_AAEL012384</name>
</gene>
<feature type="region of interest" description="Disordered" evidence="9">
    <location>
        <begin position="1"/>
        <end position="41"/>
    </location>
</feature>
<feature type="compositionally biased region" description="Polar residues" evidence="9">
    <location>
        <begin position="12"/>
        <end position="25"/>
    </location>
</feature>
<evidence type="ECO:0000256" key="3">
    <source>
        <dbReference type="ARBA" id="ARBA00022729"/>
    </source>
</evidence>
<dbReference type="InterPro" id="IPR013106">
    <property type="entry name" value="Ig_V-set"/>
</dbReference>
<sequence>MSQMESAEMNAKTMSSSRWTFAKGNTDSRNEQEPKPSFASPIENVTVPIGREATLSCVVQNLGAYKVGWMRASDQTVLALQGRVVTHNSRYSVTQEESNVWRLKIRNVRESDRGCYMCQINATPLQKQVGCVDVQLPPDISDEQSSSDMTVREGGNVTFFCKATGHPTPKVTWRRDDGSPLYQQRNGTELRRVDTHIGNFLNLSNVDRRQMGAYLCIASNEVPPAVSKRVYLNVNFAPNVTTSKTLMGFYEDSDIELVCAVESFPRSVNYWTKVSNGAGSSSSSAASSDRQEIMLNNERMEIREQYTNSYSSRTTLRIQRFSAVDAGSYMCISSNAFGKANKTIRVYD</sequence>
<keyword evidence="8" id="KW-0393">Immunoglobulin domain</keyword>
<dbReference type="SMART" id="SM00408">
    <property type="entry name" value="IGc2"/>
    <property type="match status" value="3"/>
</dbReference>
<dbReference type="EMBL" id="CH477872">
    <property type="protein sequence ID" value="EAT35448.1"/>
    <property type="molecule type" value="Genomic_DNA"/>
</dbReference>
<comment type="subcellular location">
    <subcellularLocation>
        <location evidence="1">Cell membrane</location>
    </subcellularLocation>
</comment>
<evidence type="ECO:0000256" key="8">
    <source>
        <dbReference type="ARBA" id="ARBA00023319"/>
    </source>
</evidence>
<keyword evidence="3" id="KW-0732">Signal</keyword>
<dbReference type="InterPro" id="IPR007110">
    <property type="entry name" value="Ig-like_dom"/>
</dbReference>
<dbReference type="FunFam" id="2.60.40.10:FF:000328">
    <property type="entry name" value="CLUMA_CG000981, isoform A"/>
    <property type="match status" value="1"/>
</dbReference>
<dbReference type="HOGENOM" id="CLU_027228_1_0_1"/>
<dbReference type="PhylomeDB" id="Q16M91"/>
<keyword evidence="5" id="KW-0472">Membrane</keyword>
<dbReference type="PANTHER" id="PTHR12231">
    <property type="entry name" value="CTX-RELATED TYPE I TRANSMEMBRANE PROTEIN"/>
    <property type="match status" value="1"/>
</dbReference>
<evidence type="ECO:0000256" key="1">
    <source>
        <dbReference type="ARBA" id="ARBA00004236"/>
    </source>
</evidence>
<feature type="domain" description="Ig-like" evidence="10">
    <location>
        <begin position="36"/>
        <end position="130"/>
    </location>
</feature>
<reference evidence="11" key="1">
    <citation type="submission" date="2005-10" db="EMBL/GenBank/DDBJ databases">
        <authorList>
            <person name="Loftus B.J."/>
            <person name="Nene V.M."/>
            <person name="Hannick L.I."/>
            <person name="Bidwell S."/>
            <person name="Haas B."/>
            <person name="Amedeo P."/>
            <person name="Orvis J."/>
            <person name="Wortman J.R."/>
            <person name="White O.R."/>
            <person name="Salzberg S."/>
            <person name="Shumway M."/>
            <person name="Koo H."/>
            <person name="Zhao Y."/>
            <person name="Holmes M."/>
            <person name="Miller J."/>
            <person name="Schatz M."/>
            <person name="Pop M."/>
            <person name="Pai G."/>
            <person name="Utterback T."/>
            <person name="Rogers Y.-H."/>
            <person name="Kravitz S."/>
            <person name="Fraser C.M."/>
        </authorList>
    </citation>
    <scope>NUCLEOTIDE SEQUENCE</scope>
    <source>
        <strain evidence="11">Liverpool</strain>
    </source>
</reference>
<dbReference type="eggNOG" id="KOG3510">
    <property type="taxonomic scope" value="Eukaryota"/>
</dbReference>
<dbReference type="Pfam" id="PF13927">
    <property type="entry name" value="Ig_3"/>
    <property type="match status" value="2"/>
</dbReference>
<dbReference type="InterPro" id="IPR013783">
    <property type="entry name" value="Ig-like_fold"/>
</dbReference>
<dbReference type="OMA" id="TINLWTR"/>
<evidence type="ECO:0000256" key="4">
    <source>
        <dbReference type="ARBA" id="ARBA00022737"/>
    </source>
</evidence>
<dbReference type="Proteomes" id="UP000682892">
    <property type="component" value="Unassembled WGS sequence"/>
</dbReference>
<reference evidence="11" key="3">
    <citation type="submission" date="2012-09" db="EMBL/GenBank/DDBJ databases">
        <authorList>
            <consortium name="VectorBase"/>
        </authorList>
    </citation>
    <scope>NUCLEOTIDE SEQUENCE</scope>
    <source>
        <strain evidence="11">Liverpool</strain>
    </source>
</reference>
<dbReference type="PaxDb" id="7159-AAEL012384-PA"/>
<dbReference type="SMART" id="SM00409">
    <property type="entry name" value="IG"/>
    <property type="match status" value="3"/>
</dbReference>
<protein>
    <submittedName>
        <fullName evidence="11">AAEL012384-PA</fullName>
    </submittedName>
</protein>
<dbReference type="PANTHER" id="PTHR12231:SF105">
    <property type="entry name" value="LACHESIN-LIKE PROTEIN"/>
    <property type="match status" value="1"/>
</dbReference>
<dbReference type="InterPro" id="IPR051170">
    <property type="entry name" value="Neural/epithelial_adhesion"/>
</dbReference>
<evidence type="ECO:0000256" key="7">
    <source>
        <dbReference type="ARBA" id="ARBA00023180"/>
    </source>
</evidence>
<feature type="domain" description="Ig-like" evidence="10">
    <location>
        <begin position="238"/>
        <end position="345"/>
    </location>
</feature>
<keyword evidence="7" id="KW-0325">Glycoprotein</keyword>
<feature type="domain" description="Ig-like" evidence="10">
    <location>
        <begin position="138"/>
        <end position="227"/>
    </location>
</feature>
<dbReference type="GO" id="GO:0043005">
    <property type="term" value="C:neuron projection"/>
    <property type="evidence" value="ECO:0007669"/>
    <property type="project" value="TreeGrafter"/>
</dbReference>
<accession>Q16M91</accession>
<name>Q16M91_AEDAE</name>
<reference evidence="11" key="2">
    <citation type="journal article" date="2007" name="Science">
        <title>Genome sequence of Aedes aegypti, a major arbovirus vector.</title>
        <authorList>
            <person name="Nene V."/>
            <person name="Wortman J.R."/>
            <person name="Lawson D."/>
            <person name="Haas B."/>
            <person name="Kodira C."/>
            <person name="Tu Z.J."/>
            <person name="Loftus B."/>
            <person name="Xi Z."/>
            <person name="Megy K."/>
            <person name="Grabherr M."/>
            <person name="Ren Q."/>
            <person name="Zdobnov E.M."/>
            <person name="Lobo N.F."/>
            <person name="Campbell K.S."/>
            <person name="Brown S.E."/>
            <person name="Bonaldo M.F."/>
            <person name="Zhu J."/>
            <person name="Sinkins S.P."/>
            <person name="Hogenkamp D.G."/>
            <person name="Amedeo P."/>
            <person name="Arensburger P."/>
            <person name="Atkinson P.W."/>
            <person name="Bidwell S."/>
            <person name="Biedler J."/>
            <person name="Birney E."/>
            <person name="Bruggner R.V."/>
            <person name="Costas J."/>
            <person name="Coy M.R."/>
            <person name="Crabtree J."/>
            <person name="Crawford M."/>
            <person name="Debruyn B."/>
            <person name="Decaprio D."/>
            <person name="Eiglmeier K."/>
            <person name="Eisenstadt E."/>
            <person name="El-Dorry H."/>
            <person name="Gelbart W.M."/>
            <person name="Gomes S.L."/>
            <person name="Hammond M."/>
            <person name="Hannick L.I."/>
            <person name="Hogan J.R."/>
            <person name="Holmes M.H."/>
            <person name="Jaffe D."/>
            <person name="Johnston J.S."/>
            <person name="Kennedy R.C."/>
            <person name="Koo H."/>
            <person name="Kravitz S."/>
            <person name="Kriventseva E.V."/>
            <person name="Kulp D."/>
            <person name="Labutti K."/>
            <person name="Lee E."/>
            <person name="Li S."/>
            <person name="Lovin D.D."/>
            <person name="Mao C."/>
            <person name="Mauceli E."/>
            <person name="Menck C.F."/>
            <person name="Miller J.R."/>
            <person name="Montgomery P."/>
            <person name="Mori A."/>
            <person name="Nascimento A.L."/>
            <person name="Naveira H.F."/>
            <person name="Nusbaum C."/>
            <person name="O'leary S."/>
            <person name="Orvis J."/>
            <person name="Pertea M."/>
            <person name="Quesneville H."/>
            <person name="Reidenbach K.R."/>
            <person name="Rogers Y.H."/>
            <person name="Roth C.W."/>
            <person name="Schneider J.R."/>
            <person name="Schatz M."/>
            <person name="Shumway M."/>
            <person name="Stanke M."/>
            <person name="Stinson E.O."/>
            <person name="Tubio J.M."/>
            <person name="Vanzee J.P."/>
            <person name="Verjovski-Almeida S."/>
            <person name="Werner D."/>
            <person name="White O."/>
            <person name="Wyder S."/>
            <person name="Zeng Q."/>
            <person name="Zhao Q."/>
            <person name="Zhao Y."/>
            <person name="Hill C.A."/>
            <person name="Raikhel A.S."/>
            <person name="Soares M.B."/>
            <person name="Knudson D.L."/>
            <person name="Lee N.H."/>
            <person name="Galagan J."/>
            <person name="Salzberg S.L."/>
            <person name="Paulsen I.T."/>
            <person name="Dimopoulos G."/>
            <person name="Collins F.H."/>
            <person name="Birren B."/>
            <person name="Fraser-Liggett C.M."/>
            <person name="Severson D.W."/>
        </authorList>
    </citation>
    <scope>NUCLEOTIDE SEQUENCE [LARGE SCALE GENOMIC DNA]</scope>
    <source>
        <strain evidence="11">Liverpool</strain>
    </source>
</reference>
<evidence type="ECO:0000259" key="10">
    <source>
        <dbReference type="PROSITE" id="PS50835"/>
    </source>
</evidence>
<evidence type="ECO:0000256" key="6">
    <source>
        <dbReference type="ARBA" id="ARBA00023157"/>
    </source>
</evidence>
<evidence type="ECO:0000256" key="5">
    <source>
        <dbReference type="ARBA" id="ARBA00023136"/>
    </source>
</evidence>
<keyword evidence="4" id="KW-0677">Repeat</keyword>
<dbReference type="GO" id="GO:0005886">
    <property type="term" value="C:plasma membrane"/>
    <property type="evidence" value="ECO:0007669"/>
    <property type="project" value="UniProtKB-SubCell"/>
</dbReference>
<dbReference type="PROSITE" id="PS50835">
    <property type="entry name" value="IG_LIKE"/>
    <property type="match status" value="3"/>
</dbReference>
<dbReference type="VEuPathDB" id="VectorBase:AAEL012384"/>
<dbReference type="SUPFAM" id="SSF48726">
    <property type="entry name" value="Immunoglobulin"/>
    <property type="match status" value="3"/>
</dbReference>
<evidence type="ECO:0000256" key="9">
    <source>
        <dbReference type="SAM" id="MobiDB-lite"/>
    </source>
</evidence>
<dbReference type="STRING" id="7159.Q16M91"/>
<dbReference type="Gene3D" id="2.60.40.10">
    <property type="entry name" value="Immunoglobulins"/>
    <property type="match status" value="3"/>
</dbReference>
<proteinExistence type="predicted"/>
<keyword evidence="2" id="KW-1003">Cell membrane</keyword>
<keyword evidence="6" id="KW-1015">Disulfide bond</keyword>
<dbReference type="InterPro" id="IPR003598">
    <property type="entry name" value="Ig_sub2"/>
</dbReference>